<reference evidence="11 12" key="1">
    <citation type="journal article" date="2020" name="Nat. Commun.">
        <title>Genome of Tripterygium wilfordii and identification of cytochrome P450 involved in triptolide biosynthesis.</title>
        <authorList>
            <person name="Tu L."/>
            <person name="Su P."/>
            <person name="Zhang Z."/>
            <person name="Gao L."/>
            <person name="Wang J."/>
            <person name="Hu T."/>
            <person name="Zhou J."/>
            <person name="Zhang Y."/>
            <person name="Zhao Y."/>
            <person name="Liu Y."/>
            <person name="Song Y."/>
            <person name="Tong Y."/>
            <person name="Lu Y."/>
            <person name="Yang J."/>
            <person name="Xu C."/>
            <person name="Jia M."/>
            <person name="Peters R.J."/>
            <person name="Huang L."/>
            <person name="Gao W."/>
        </authorList>
    </citation>
    <scope>NUCLEOTIDE SEQUENCE [LARGE SCALE GENOMIC DNA]</scope>
    <source>
        <strain evidence="12">cv. XIE 37</strain>
        <tissue evidence="11">Leaf</tissue>
    </source>
</reference>
<feature type="compositionally biased region" description="Pro residues" evidence="8">
    <location>
        <begin position="1094"/>
        <end position="1166"/>
    </location>
</feature>
<comment type="subcellular location">
    <subcellularLocation>
        <location evidence="1">Nucleus</location>
    </subcellularLocation>
</comment>
<dbReference type="Proteomes" id="UP000593562">
    <property type="component" value="Unassembled WGS sequence"/>
</dbReference>
<keyword evidence="12" id="KW-1185">Reference proteome</keyword>
<name>A0A7J7DUR6_TRIWF</name>
<evidence type="ECO:0000313" key="12">
    <source>
        <dbReference type="Proteomes" id="UP000593562"/>
    </source>
</evidence>
<feature type="compositionally biased region" description="Low complexity" evidence="8">
    <location>
        <begin position="717"/>
        <end position="736"/>
    </location>
</feature>
<feature type="compositionally biased region" description="Low complexity" evidence="8">
    <location>
        <begin position="1268"/>
        <end position="1279"/>
    </location>
</feature>
<feature type="region of interest" description="Disordered" evidence="8">
    <location>
        <begin position="716"/>
        <end position="742"/>
    </location>
</feature>
<sequence>MAPGRKKGANKAKGNSKLILGDLVLAKVKGHPYWPAKISRPEDWDKPLDPKKYFVQFFGTEEIAFVSPTDIQAFTSEAKSKLIARCQGKPRFFAQAVKEICAAFEELHKEKPSALRGDTDRSASGYEASSINRIEDDGIEIDIKDETRSVRHGGDVGTKLEHNSCRQGEPESEDEKLTIPCPAKDIVSPITSSGNEDNVSNDAQAAEESSSMSSWDNPSKVKDETTGDLNDVKSIQQPDNGRRTVVNGHKSKKLVGFSKRGTEGGQKRSSSKETSLKANSSVRRMKDCSPDAVKSNSDITGIKKVRDLAKARKSSEVSDEIQKNVGLKNEFSEKKKRAQYGLGKSVQGDNEVLHSNKRAKRIDGTKGSHQKTMERDSASSKPAALQESELKRSASRIKSEDHSRKGKTGSDDSGDETVLPLTKRRRRAFEAMSDSATMKSEDPVDKSSLEMKNSSGNKILLPQPPRRRRAVRIEEDDDDNPKTPVHGGLGGNFKAPPSVRETSRSADTHYESSLNAEQSAKDPTGLRLIASLSLDRLERPGTRDFLSPVKSEPENSSSEEVKTILSSPKPKPVLISPMKSPNLFPGTKPIVQQHKTIKPVVKVAGTGGQKKVSAVSSKSLGVISDPVNTSQNEVASQKNRQTSSGERPRTFPKVVSRLSEPTVVTEASNGYHSSSEILEAVHEDKISSLIDSKTADSVTSMKNLIAAAQAKRKQAHSQQFSLANSSSFSPSTDTPSRLQPFSSGTSVHAELQVSQTNFTSPSTHSHQSASRNEPDNEEVEERRVSSGYRAAGGSLSGGTEAAVARDSFEGMIETLSRTKESIGRATRHAIDCAKYGIANEVVELLIRKLESEPSLHRKVDLFFLVDSITQCSHKDKGIAGASYIPTVQAALPRLLGAAAPPGPGARENRRQCMKVLRLWLERKILPESVLRRYMDDIGVSNEETGSGFSLRRPSRAERAVDDPIREMEGMLVDEYGSNATFQLPGGFLCPRVFEDDEDDFPSNFHREAGDLSLDELPSVIGESETCAITSNDKRHCILEDVDGELEMEDVSGHSKDDGPLFASCASELGSQRMGLDRIMESASTNSSELAPLPEGSPPLPPDSPPLPPPLPPSPPPPPTIHPPPPPPSPSPSSPSPPPPPPPLPTLPSQPPPPGATSGCPPPPSGPPFAVIPQPSVPTQPALLAQPLLPPQAPLRSSPQLAYQAPIPHKFCTSGGDQIAPVSGNGTQQSSCFVPTGVCSSRELSGFNSSRSMDYGHNDMYLNAQAPQPSQQFQPSTTSFVQRPLHPSIPQVSSNHFSYPNPANLQPPQHSYPLPYPLPSHPDGHRRFVPSDEQWRMVSSEFTAENSRGMLMGGRRTPSNPGPSYVHEGYFRPPLERPSANNLSFQHPVPNNLQAGAPSPGLGVSQILPCGPDMPALNCWRPT</sequence>
<evidence type="ECO:0000256" key="1">
    <source>
        <dbReference type="ARBA" id="ARBA00004123"/>
    </source>
</evidence>
<evidence type="ECO:0000259" key="9">
    <source>
        <dbReference type="PROSITE" id="PS50812"/>
    </source>
</evidence>
<evidence type="ECO:0000313" key="11">
    <source>
        <dbReference type="EMBL" id="KAF5749876.1"/>
    </source>
</evidence>
<dbReference type="GO" id="GO:0009908">
    <property type="term" value="P:flower development"/>
    <property type="evidence" value="ECO:0007669"/>
    <property type="project" value="UniProtKB-KW"/>
</dbReference>
<dbReference type="Gene3D" id="2.30.30.140">
    <property type="match status" value="1"/>
</dbReference>
<protein>
    <submittedName>
        <fullName evidence="11">Tudor/PWWP/MBT domain-containing protein putative isoform 4</fullName>
    </submittedName>
</protein>
<dbReference type="FunFam" id="1.25.40.90:FF:000037">
    <property type="entry name" value="Enhancer of ag-4 2"/>
    <property type="match status" value="1"/>
</dbReference>
<feature type="compositionally biased region" description="Basic and acidic residues" evidence="8">
    <location>
        <begin position="361"/>
        <end position="378"/>
    </location>
</feature>
<dbReference type="OrthoDB" id="62853at2759"/>
<feature type="region of interest" description="Disordered" evidence="8">
    <location>
        <begin position="537"/>
        <end position="588"/>
    </location>
</feature>
<accession>A0A7J7DUR6</accession>
<feature type="compositionally biased region" description="Polar residues" evidence="8">
    <location>
        <begin position="626"/>
        <end position="645"/>
    </location>
</feature>
<dbReference type="InterPro" id="IPR000313">
    <property type="entry name" value="PWWP_dom"/>
</dbReference>
<feature type="compositionally biased region" description="Basic and acidic residues" evidence="8">
    <location>
        <begin position="145"/>
        <end position="164"/>
    </location>
</feature>
<feature type="region of interest" description="Disordered" evidence="8">
    <location>
        <begin position="310"/>
        <end position="525"/>
    </location>
</feature>
<dbReference type="InterPro" id="IPR006569">
    <property type="entry name" value="CID_dom"/>
</dbReference>
<dbReference type="FunCoup" id="A0A7J7DUR6">
    <property type="interactions" value="2847"/>
</dbReference>
<keyword evidence="5" id="KW-0287">Flowering</keyword>
<keyword evidence="7" id="KW-0539">Nucleus</keyword>
<feature type="compositionally biased region" description="Basic and acidic residues" evidence="8">
    <location>
        <begin position="260"/>
        <end position="275"/>
    </location>
</feature>
<dbReference type="InParanoid" id="A0A7J7DUR6"/>
<dbReference type="PANTHER" id="PTHR12550:SF70">
    <property type="entry name" value="JIL-1 ANCHORING AND STABILIZING PROTEIN, ISOFORM A"/>
    <property type="match status" value="1"/>
</dbReference>
<keyword evidence="6" id="KW-0804">Transcription</keyword>
<dbReference type="EMBL" id="JAAARO010000003">
    <property type="protein sequence ID" value="KAF5749876.1"/>
    <property type="molecule type" value="Genomic_DNA"/>
</dbReference>
<dbReference type="PROSITE" id="PS50812">
    <property type="entry name" value="PWWP"/>
    <property type="match status" value="1"/>
</dbReference>
<evidence type="ECO:0000256" key="3">
    <source>
        <dbReference type="ARBA" id="ARBA00022664"/>
    </source>
</evidence>
<gene>
    <name evidence="11" type="ORF">HS088_TW03G00202</name>
</gene>
<dbReference type="GO" id="GO:0005634">
    <property type="term" value="C:nucleus"/>
    <property type="evidence" value="ECO:0007669"/>
    <property type="project" value="UniProtKB-SubCell"/>
</dbReference>
<keyword evidence="4" id="KW-0805">Transcription regulation</keyword>
<feature type="region of interest" description="Disordered" evidence="8">
    <location>
        <begin position="1082"/>
        <end position="1176"/>
    </location>
</feature>
<comment type="caution">
    <text evidence="11">The sequence shown here is derived from an EMBL/GenBank/DDBJ whole genome shotgun (WGS) entry which is preliminary data.</text>
</comment>
<organism evidence="11 12">
    <name type="scientific">Tripterygium wilfordii</name>
    <name type="common">Thunder God vine</name>
    <dbReference type="NCBI Taxonomy" id="458696"/>
    <lineage>
        <taxon>Eukaryota</taxon>
        <taxon>Viridiplantae</taxon>
        <taxon>Streptophyta</taxon>
        <taxon>Embryophyta</taxon>
        <taxon>Tracheophyta</taxon>
        <taxon>Spermatophyta</taxon>
        <taxon>Magnoliopsida</taxon>
        <taxon>eudicotyledons</taxon>
        <taxon>Gunneridae</taxon>
        <taxon>Pentapetalae</taxon>
        <taxon>rosids</taxon>
        <taxon>fabids</taxon>
        <taxon>Celastrales</taxon>
        <taxon>Celastraceae</taxon>
        <taxon>Tripterygium</taxon>
    </lineage>
</organism>
<dbReference type="SMART" id="SM00582">
    <property type="entry name" value="RPR"/>
    <property type="match status" value="1"/>
</dbReference>
<feature type="compositionally biased region" description="Basic and acidic residues" evidence="8">
    <location>
        <begin position="439"/>
        <end position="449"/>
    </location>
</feature>
<dbReference type="GO" id="GO:0006397">
    <property type="term" value="P:mRNA processing"/>
    <property type="evidence" value="ECO:0007669"/>
    <property type="project" value="UniProtKB-KW"/>
</dbReference>
<dbReference type="SMART" id="SM00293">
    <property type="entry name" value="PWWP"/>
    <property type="match status" value="1"/>
</dbReference>
<evidence type="ECO:0000256" key="4">
    <source>
        <dbReference type="ARBA" id="ARBA00023015"/>
    </source>
</evidence>
<dbReference type="InterPro" id="IPR008942">
    <property type="entry name" value="ENTH_VHS"/>
</dbReference>
<feature type="region of interest" description="Disordered" evidence="8">
    <location>
        <begin position="757"/>
        <end position="800"/>
    </location>
</feature>
<evidence type="ECO:0000256" key="7">
    <source>
        <dbReference type="ARBA" id="ARBA00023242"/>
    </source>
</evidence>
<evidence type="ECO:0000256" key="2">
    <source>
        <dbReference type="ARBA" id="ARBA00022473"/>
    </source>
</evidence>
<dbReference type="Pfam" id="PF00855">
    <property type="entry name" value="PWWP"/>
    <property type="match status" value="1"/>
</dbReference>
<feature type="compositionally biased region" description="Basic and acidic residues" evidence="8">
    <location>
        <begin position="310"/>
        <end position="322"/>
    </location>
</feature>
<evidence type="ECO:0000256" key="5">
    <source>
        <dbReference type="ARBA" id="ARBA00023089"/>
    </source>
</evidence>
<dbReference type="SUPFAM" id="SSF63748">
    <property type="entry name" value="Tudor/PWWP/MBT"/>
    <property type="match status" value="1"/>
</dbReference>
<dbReference type="PANTHER" id="PTHR12550">
    <property type="entry name" value="HEPATOMA-DERIVED GROWTH FACTOR-RELATED"/>
    <property type="match status" value="1"/>
</dbReference>
<feature type="domain" description="PWWP" evidence="9">
    <location>
        <begin position="20"/>
        <end position="77"/>
    </location>
</feature>
<dbReference type="Gene3D" id="1.25.40.90">
    <property type="match status" value="1"/>
</dbReference>
<dbReference type="Pfam" id="PF04818">
    <property type="entry name" value="CID"/>
    <property type="match status" value="1"/>
</dbReference>
<evidence type="ECO:0000256" key="6">
    <source>
        <dbReference type="ARBA" id="ARBA00023163"/>
    </source>
</evidence>
<feature type="region of interest" description="Disordered" evidence="8">
    <location>
        <begin position="145"/>
        <end position="296"/>
    </location>
</feature>
<evidence type="ECO:0000259" key="10">
    <source>
        <dbReference type="PROSITE" id="PS51391"/>
    </source>
</evidence>
<feature type="region of interest" description="Disordered" evidence="8">
    <location>
        <begin position="1268"/>
        <end position="1294"/>
    </location>
</feature>
<keyword evidence="3" id="KW-0507">mRNA processing</keyword>
<dbReference type="PROSITE" id="PS51391">
    <property type="entry name" value="CID"/>
    <property type="match status" value="1"/>
</dbReference>
<feature type="compositionally biased region" description="Basic and acidic residues" evidence="8">
    <location>
        <begin position="501"/>
        <end position="510"/>
    </location>
</feature>
<evidence type="ECO:0000256" key="8">
    <source>
        <dbReference type="SAM" id="MobiDB-lite"/>
    </source>
</evidence>
<feature type="domain" description="CID" evidence="10">
    <location>
        <begin position="800"/>
        <end position="941"/>
    </location>
</feature>
<keyword evidence="2" id="KW-0217">Developmental protein</keyword>
<feature type="region of interest" description="Disordered" evidence="8">
    <location>
        <begin position="622"/>
        <end position="653"/>
    </location>
</feature>
<feature type="compositionally biased region" description="Basic and acidic residues" evidence="8">
    <location>
        <begin position="388"/>
        <end position="403"/>
    </location>
</feature>
<proteinExistence type="predicted"/>
<feature type="compositionally biased region" description="Polar residues" evidence="8">
    <location>
        <begin position="189"/>
        <end position="203"/>
    </location>
</feature>
<feature type="compositionally biased region" description="Polar residues" evidence="8">
    <location>
        <begin position="757"/>
        <end position="771"/>
    </location>
</feature>